<evidence type="ECO:0000256" key="1">
    <source>
        <dbReference type="ARBA" id="ARBA00004123"/>
    </source>
</evidence>
<dbReference type="GO" id="GO:0008168">
    <property type="term" value="F:methyltransferase activity"/>
    <property type="evidence" value="ECO:0007669"/>
    <property type="project" value="UniProtKB-KW"/>
</dbReference>
<dbReference type="InterPro" id="IPR050777">
    <property type="entry name" value="SET2_Histone-Lys_MeTrsfase"/>
</dbReference>
<evidence type="ECO:0000256" key="5">
    <source>
        <dbReference type="ARBA" id="ARBA00022679"/>
    </source>
</evidence>
<evidence type="ECO:0000256" key="7">
    <source>
        <dbReference type="ARBA" id="ARBA00023242"/>
    </source>
</evidence>
<comment type="subcellular location">
    <subcellularLocation>
        <location evidence="2">Chromosome</location>
    </subcellularLocation>
    <subcellularLocation>
        <location evidence="1">Nucleus</location>
    </subcellularLocation>
</comment>
<accession>A0A061DAA4</accession>
<feature type="compositionally biased region" description="Basic and acidic residues" evidence="8">
    <location>
        <begin position="75"/>
        <end position="94"/>
    </location>
</feature>
<evidence type="ECO:0000256" key="3">
    <source>
        <dbReference type="ARBA" id="ARBA00022454"/>
    </source>
</evidence>
<evidence type="ECO:0000256" key="8">
    <source>
        <dbReference type="SAM" id="MobiDB-lite"/>
    </source>
</evidence>
<evidence type="ECO:0000313" key="12">
    <source>
        <dbReference type="Proteomes" id="UP000033188"/>
    </source>
</evidence>
<keyword evidence="12" id="KW-1185">Reference proteome</keyword>
<feature type="domain" description="SET" evidence="9">
    <location>
        <begin position="738"/>
        <end position="859"/>
    </location>
</feature>
<dbReference type="VEuPathDB" id="PiroplasmaDB:BBBOND_0308060"/>
<dbReference type="PANTHER" id="PTHR22884">
    <property type="entry name" value="SET DOMAIN PROTEINS"/>
    <property type="match status" value="1"/>
</dbReference>
<keyword evidence="7" id="KW-0539">Nucleus</keyword>
<evidence type="ECO:0000256" key="6">
    <source>
        <dbReference type="ARBA" id="ARBA00022691"/>
    </source>
</evidence>
<evidence type="ECO:0000259" key="10">
    <source>
        <dbReference type="PROSITE" id="PS50868"/>
    </source>
</evidence>
<reference evidence="12" key="1">
    <citation type="journal article" date="2014" name="Nucleic Acids Res.">
        <title>The evolutionary dynamics of variant antigen genes in Babesia reveal a history of genomic innovation underlying host-parasite interaction.</title>
        <authorList>
            <person name="Jackson A.P."/>
            <person name="Otto T.D."/>
            <person name="Darby A."/>
            <person name="Ramaprasad A."/>
            <person name="Xia D."/>
            <person name="Echaide I.E."/>
            <person name="Farber M."/>
            <person name="Gahlot S."/>
            <person name="Gamble J."/>
            <person name="Gupta D."/>
            <person name="Gupta Y."/>
            <person name="Jackson L."/>
            <person name="Malandrin L."/>
            <person name="Malas T.B."/>
            <person name="Moussa E."/>
            <person name="Nair M."/>
            <person name="Reid A.J."/>
            <person name="Sanders M."/>
            <person name="Sharma J."/>
            <person name="Tracey A."/>
            <person name="Quail M.A."/>
            <person name="Weir W."/>
            <person name="Wastling J.M."/>
            <person name="Hall N."/>
            <person name="Willadsen P."/>
            <person name="Lingelbach K."/>
            <person name="Shiels B."/>
            <person name="Tait A."/>
            <person name="Berriman M."/>
            <person name="Allred D.R."/>
            <person name="Pain A."/>
        </authorList>
    </citation>
    <scope>NUCLEOTIDE SEQUENCE [LARGE SCALE GENOMIC DNA]</scope>
    <source>
        <strain evidence="12">Bond</strain>
    </source>
</reference>
<keyword evidence="6" id="KW-0949">S-adenosyl-L-methionine</keyword>
<dbReference type="GO" id="GO:0032259">
    <property type="term" value="P:methylation"/>
    <property type="evidence" value="ECO:0007669"/>
    <property type="project" value="UniProtKB-KW"/>
</dbReference>
<dbReference type="InterPro" id="IPR003616">
    <property type="entry name" value="Post-SET_dom"/>
</dbReference>
<keyword evidence="3" id="KW-0158">Chromosome</keyword>
<dbReference type="SMART" id="SM00317">
    <property type="entry name" value="SET"/>
    <property type="match status" value="1"/>
</dbReference>
<dbReference type="GO" id="GO:0005634">
    <property type="term" value="C:nucleus"/>
    <property type="evidence" value="ECO:0007669"/>
    <property type="project" value="UniProtKB-SubCell"/>
</dbReference>
<name>A0A061DAA4_BABBI</name>
<dbReference type="PROSITE" id="PS50280">
    <property type="entry name" value="SET"/>
    <property type="match status" value="1"/>
</dbReference>
<evidence type="ECO:0000259" key="9">
    <source>
        <dbReference type="PROSITE" id="PS50280"/>
    </source>
</evidence>
<dbReference type="RefSeq" id="XP_012769088.1">
    <property type="nucleotide sequence ID" value="XM_012913634.1"/>
</dbReference>
<keyword evidence="5" id="KW-0808">Transferase</keyword>
<dbReference type="STRING" id="5866.A0A061DAA4"/>
<evidence type="ECO:0000313" key="11">
    <source>
        <dbReference type="EMBL" id="CDR96902.1"/>
    </source>
</evidence>
<feature type="compositionally biased region" description="Basic and acidic residues" evidence="8">
    <location>
        <begin position="304"/>
        <end position="314"/>
    </location>
</feature>
<feature type="domain" description="Post-SET" evidence="10">
    <location>
        <begin position="866"/>
        <end position="882"/>
    </location>
</feature>
<dbReference type="InterPro" id="IPR001214">
    <property type="entry name" value="SET_dom"/>
</dbReference>
<dbReference type="Proteomes" id="UP000033188">
    <property type="component" value="Chromosome 3"/>
</dbReference>
<dbReference type="GeneID" id="24565443"/>
<dbReference type="Gene3D" id="2.170.270.10">
    <property type="entry name" value="SET domain"/>
    <property type="match status" value="1"/>
</dbReference>
<dbReference type="SUPFAM" id="SSF82199">
    <property type="entry name" value="SET domain"/>
    <property type="match status" value="1"/>
</dbReference>
<feature type="region of interest" description="Disordered" evidence="8">
    <location>
        <begin position="285"/>
        <end position="315"/>
    </location>
</feature>
<dbReference type="OrthoDB" id="308383at2759"/>
<dbReference type="InterPro" id="IPR046341">
    <property type="entry name" value="SET_dom_sf"/>
</dbReference>
<protein>
    <submittedName>
        <fullName evidence="11">SET domain containing protein, putative</fullName>
    </submittedName>
</protein>
<keyword evidence="4" id="KW-0489">Methyltransferase</keyword>
<feature type="region of interest" description="Disordered" evidence="8">
    <location>
        <begin position="162"/>
        <end position="190"/>
    </location>
</feature>
<dbReference type="GO" id="GO:0005694">
    <property type="term" value="C:chromosome"/>
    <property type="evidence" value="ECO:0007669"/>
    <property type="project" value="UniProtKB-SubCell"/>
</dbReference>
<feature type="compositionally biased region" description="Acidic residues" evidence="8">
    <location>
        <begin position="289"/>
        <end position="303"/>
    </location>
</feature>
<dbReference type="OMA" id="ISRTQMN"/>
<dbReference type="EMBL" id="LK391709">
    <property type="protein sequence ID" value="CDR96902.1"/>
    <property type="molecule type" value="Genomic_DNA"/>
</dbReference>
<dbReference type="Pfam" id="PF00856">
    <property type="entry name" value="SET"/>
    <property type="match status" value="1"/>
</dbReference>
<dbReference type="AlphaFoldDB" id="A0A061DAA4"/>
<proteinExistence type="predicted"/>
<dbReference type="KEGG" id="bbig:BBBOND_0308060"/>
<dbReference type="PROSITE" id="PS50868">
    <property type="entry name" value="POST_SET"/>
    <property type="match status" value="1"/>
</dbReference>
<gene>
    <name evidence="11" type="ORF">BBBOND_0308060</name>
</gene>
<evidence type="ECO:0000256" key="2">
    <source>
        <dbReference type="ARBA" id="ARBA00004286"/>
    </source>
</evidence>
<feature type="region of interest" description="Disordered" evidence="8">
    <location>
        <begin position="58"/>
        <end position="108"/>
    </location>
</feature>
<evidence type="ECO:0000256" key="4">
    <source>
        <dbReference type="ARBA" id="ARBA00022603"/>
    </source>
</evidence>
<organism evidence="11 12">
    <name type="scientific">Babesia bigemina</name>
    <dbReference type="NCBI Taxonomy" id="5866"/>
    <lineage>
        <taxon>Eukaryota</taxon>
        <taxon>Sar</taxon>
        <taxon>Alveolata</taxon>
        <taxon>Apicomplexa</taxon>
        <taxon>Aconoidasida</taxon>
        <taxon>Piroplasmida</taxon>
        <taxon>Babesiidae</taxon>
        <taxon>Babesia</taxon>
    </lineage>
</organism>
<sequence length="885" mass="98785">MRESGVCIKYPLEETTNVTRYSWFERSNLVAYEPGMRRRVSPKTSAWLSVSVAHQSKSQDVKSDGTGVSPGLSAVHREESSPVKDATSEDRYSVDDDGEGDCDLGSKPANSNLPTVLVEHRWSFLFPRSSRLGKPLSTPLFKQQVAGFGALGTSFSHSAPLRPVDGMTRGVRNEEGSSSTDGDTESSEHKVTTVQEAFNSPAFGGRSSVLRCLIMDLEMRYISRTQMNYAFHLSAIAERVIHQGVYHLANFSRRWNPVIINEPIDTYGMLRLLRLLKDVVTDDMREQEGQYDDNEDVADDVDGEPPRKFPKVSEDTGIESRMFSTGVSENVATESGDDVKDEVEGGQPFSKIRPIDAICADPLNPSTLREIYSSLIASYGGLVEDDVYASVDFESSRVYNLIKKLVGIDCPDSLISGVLECIIRDSAVDGGERKTGDLLRRHVLIERRLVLFECPPQPPSSDVDAAQSSVYCDGTEAVERICLCCSKYAVCPTVFNEYIIFGGTPAIPLDMELGIWIFDSPFTRLKMRDVPVVYHQQVQYSTRKYITIADLNDAILSTRVLNLRMEFCGRGDWVFDDGTLPLNETDKSRTIYGKVVSADDLMQLEFSGTVNQIAKKFFVLQKAFLSTGKEGTSRLIFMDPYASIDASICEDKDYVDHLVDLLTVMYKESPGNFLASCNGYYYYEDGFLPESIDVQRLRNTLFNLESSHYRTAMLADIVADQKHVLGLSQKMPFLTKCKRVMIGKSRIHGYGLFAVDTINKGDLILEYAGVVISDHMADIREAIYDRLLCGSIYMFRLDLNHIIDSTFYGNCARFINHSCDPNTATTNFSYIDEDGFGAHVGIYASKVIPAGEEIYYNYRLSAGSANREVCHCGSYMCTGYMSLVK</sequence>